<dbReference type="Pfam" id="PF06974">
    <property type="entry name" value="WS_DGAT_C"/>
    <property type="match status" value="1"/>
</dbReference>
<dbReference type="Gene3D" id="3.30.559.10">
    <property type="entry name" value="Chloramphenicol acetyltransferase-like domain"/>
    <property type="match status" value="1"/>
</dbReference>
<evidence type="ECO:0000259" key="11">
    <source>
        <dbReference type="Pfam" id="PF03007"/>
    </source>
</evidence>
<evidence type="ECO:0000256" key="5">
    <source>
        <dbReference type="ARBA" id="ARBA00022516"/>
    </source>
</evidence>
<dbReference type="GO" id="GO:0005886">
    <property type="term" value="C:plasma membrane"/>
    <property type="evidence" value="ECO:0007669"/>
    <property type="project" value="TreeGrafter"/>
</dbReference>
<evidence type="ECO:0000256" key="2">
    <source>
        <dbReference type="ARBA" id="ARBA00005189"/>
    </source>
</evidence>
<evidence type="ECO:0000256" key="4">
    <source>
        <dbReference type="ARBA" id="ARBA00013244"/>
    </source>
</evidence>
<dbReference type="EMBL" id="JACCBV010000001">
    <property type="protein sequence ID" value="NYE18980.1"/>
    <property type="molecule type" value="Genomic_DNA"/>
</dbReference>
<keyword evidence="6" id="KW-0808">Transferase</keyword>
<dbReference type="GO" id="GO:0004144">
    <property type="term" value="F:diacylglycerol O-acyltransferase activity"/>
    <property type="evidence" value="ECO:0007669"/>
    <property type="project" value="UniProtKB-EC"/>
</dbReference>
<dbReference type="Proteomes" id="UP000576969">
    <property type="component" value="Unassembled WGS sequence"/>
</dbReference>
<proteinExistence type="inferred from homology"/>
<evidence type="ECO:0000256" key="10">
    <source>
        <dbReference type="ARBA" id="ARBA00048109"/>
    </source>
</evidence>
<dbReference type="InterPro" id="IPR045034">
    <property type="entry name" value="O-acyltransferase_WSD1-like"/>
</dbReference>
<name>A0A7Y9GP58_9MICO</name>
<dbReference type="PANTHER" id="PTHR31650">
    <property type="entry name" value="O-ACYLTRANSFERASE (WSD1-LIKE) FAMILY PROTEIN"/>
    <property type="match status" value="1"/>
</dbReference>
<comment type="caution">
    <text evidence="13">The sequence shown here is derived from an EMBL/GenBank/DDBJ whole genome shotgun (WGS) entry which is preliminary data.</text>
</comment>
<evidence type="ECO:0000313" key="14">
    <source>
        <dbReference type="Proteomes" id="UP000576969"/>
    </source>
</evidence>
<dbReference type="GO" id="GO:0006071">
    <property type="term" value="P:glycerol metabolic process"/>
    <property type="evidence" value="ECO:0007669"/>
    <property type="project" value="UniProtKB-KW"/>
</dbReference>
<organism evidence="13 14">
    <name type="scientific">Microbacterium immunditiarum</name>
    <dbReference type="NCBI Taxonomy" id="337480"/>
    <lineage>
        <taxon>Bacteria</taxon>
        <taxon>Bacillati</taxon>
        <taxon>Actinomycetota</taxon>
        <taxon>Actinomycetes</taxon>
        <taxon>Micrococcales</taxon>
        <taxon>Microbacteriaceae</taxon>
        <taxon>Microbacterium</taxon>
    </lineage>
</organism>
<dbReference type="InterPro" id="IPR023213">
    <property type="entry name" value="CAT-like_dom_sf"/>
</dbReference>
<dbReference type="GO" id="GO:0001666">
    <property type="term" value="P:response to hypoxia"/>
    <property type="evidence" value="ECO:0007669"/>
    <property type="project" value="TreeGrafter"/>
</dbReference>
<evidence type="ECO:0000256" key="9">
    <source>
        <dbReference type="ARBA" id="ARBA00023315"/>
    </source>
</evidence>
<gene>
    <name evidence="13" type="ORF">BJ991_001008</name>
</gene>
<protein>
    <recommendedName>
        <fullName evidence="4">diacylglycerol O-acyltransferase</fullName>
        <ecNumber evidence="4">2.3.1.20</ecNumber>
    </recommendedName>
</protein>
<dbReference type="GO" id="GO:0071731">
    <property type="term" value="P:response to nitric oxide"/>
    <property type="evidence" value="ECO:0007669"/>
    <property type="project" value="TreeGrafter"/>
</dbReference>
<evidence type="ECO:0000259" key="12">
    <source>
        <dbReference type="Pfam" id="PF06974"/>
    </source>
</evidence>
<feature type="domain" description="O-acyltransferase WSD1 C-terminal" evidence="12">
    <location>
        <begin position="283"/>
        <end position="417"/>
    </location>
</feature>
<keyword evidence="5" id="KW-0444">Lipid biosynthesis</keyword>
<keyword evidence="8" id="KW-0443">Lipid metabolism</keyword>
<dbReference type="GO" id="GO:0051701">
    <property type="term" value="P:biological process involved in interaction with host"/>
    <property type="evidence" value="ECO:0007669"/>
    <property type="project" value="TreeGrafter"/>
</dbReference>
<dbReference type="UniPathway" id="UPA00282"/>
<dbReference type="AlphaFoldDB" id="A0A7Y9GP58"/>
<keyword evidence="14" id="KW-1185">Reference proteome</keyword>
<evidence type="ECO:0000256" key="8">
    <source>
        <dbReference type="ARBA" id="ARBA00023098"/>
    </source>
</evidence>
<dbReference type="RefSeq" id="WP_343048655.1">
    <property type="nucleotide sequence ID" value="NZ_JACCBV010000001.1"/>
</dbReference>
<evidence type="ECO:0000313" key="13">
    <source>
        <dbReference type="EMBL" id="NYE18980.1"/>
    </source>
</evidence>
<comment type="catalytic activity">
    <reaction evidence="10">
        <text>an acyl-CoA + a 1,2-diacyl-sn-glycerol = a triacyl-sn-glycerol + CoA</text>
        <dbReference type="Rhea" id="RHEA:10868"/>
        <dbReference type="ChEBI" id="CHEBI:17815"/>
        <dbReference type="ChEBI" id="CHEBI:57287"/>
        <dbReference type="ChEBI" id="CHEBI:58342"/>
        <dbReference type="ChEBI" id="CHEBI:64615"/>
        <dbReference type="EC" id="2.3.1.20"/>
    </reaction>
</comment>
<dbReference type="SUPFAM" id="SSF52777">
    <property type="entry name" value="CoA-dependent acyltransferases"/>
    <property type="match status" value="1"/>
</dbReference>
<dbReference type="EC" id="2.3.1.20" evidence="4"/>
<evidence type="ECO:0000256" key="6">
    <source>
        <dbReference type="ARBA" id="ARBA00022679"/>
    </source>
</evidence>
<evidence type="ECO:0000256" key="3">
    <source>
        <dbReference type="ARBA" id="ARBA00009587"/>
    </source>
</evidence>
<keyword evidence="9" id="KW-0012">Acyltransferase</keyword>
<dbReference type="InterPro" id="IPR009721">
    <property type="entry name" value="O-acyltransferase_WSD1_C"/>
</dbReference>
<feature type="domain" description="O-acyltransferase WSD1-like N-terminal" evidence="11">
    <location>
        <begin position="39"/>
        <end position="200"/>
    </location>
</feature>
<sequence length="420" mass="44622">MHRDRALRAVDEANLVLDHAGQVNVFLVAGMLTSGGFVRPGGRLDLDAVRTAVARRVADLPALRQVPSRVGRWHEWRDQDPDIALHVRALPAIDSLHDLERHCGNLMAEPLPRTRPLWELLVAPRRGGGGAMILRIHHAIADGMAAADLIRRLLEDVSAPAGPAATPPTVWLPPEPVASPPGIRLRRLLIGIRRIATTLAAHGLPESVLLGERSDRHGVIFVDADLGVIAERAHRASATVNDVVLAVAAAGYRAALSASGGSVPSRLPVSVPVALPRKTGTRNEVGVMLVRLPLTAPSPDDALTLIAAQTRVQKVQARRQGTLEMMRGPVGARIMDRIAMSQHLVGGFVTNVPGPDHRIGLAGAALSQIWPVAVLAANVRLGVAAVSYAGQLCCGIHFDAEYIDGEAVAAAVRGEFDTFT</sequence>
<evidence type="ECO:0000256" key="1">
    <source>
        <dbReference type="ARBA" id="ARBA00004771"/>
    </source>
</evidence>
<keyword evidence="7" id="KW-0319">Glycerol metabolism</keyword>
<dbReference type="PANTHER" id="PTHR31650:SF1">
    <property type="entry name" value="WAX ESTER SYNTHASE_DIACYLGLYCEROL ACYLTRANSFERASE 4-RELATED"/>
    <property type="match status" value="1"/>
</dbReference>
<reference evidence="13 14" key="1">
    <citation type="submission" date="2020-07" db="EMBL/GenBank/DDBJ databases">
        <title>Sequencing the genomes of 1000 actinobacteria strains.</title>
        <authorList>
            <person name="Klenk H.-P."/>
        </authorList>
    </citation>
    <scope>NUCLEOTIDE SEQUENCE [LARGE SCALE GENOMIC DNA]</scope>
    <source>
        <strain evidence="13 14">DSM 24662</strain>
    </source>
</reference>
<dbReference type="GO" id="GO:0019432">
    <property type="term" value="P:triglyceride biosynthetic process"/>
    <property type="evidence" value="ECO:0007669"/>
    <property type="project" value="UniProtKB-UniPathway"/>
</dbReference>
<evidence type="ECO:0000256" key="7">
    <source>
        <dbReference type="ARBA" id="ARBA00022798"/>
    </source>
</evidence>
<dbReference type="InterPro" id="IPR004255">
    <property type="entry name" value="O-acyltransferase_WSD1_N"/>
</dbReference>
<comment type="pathway">
    <text evidence="1">Glycerolipid metabolism; triacylglycerol biosynthesis.</text>
</comment>
<accession>A0A7Y9GP58</accession>
<dbReference type="Pfam" id="PF03007">
    <property type="entry name" value="WS_DGAT_cat"/>
    <property type="match status" value="1"/>
</dbReference>
<comment type="similarity">
    <text evidence="3">Belongs to the long-chain O-acyltransferase family.</text>
</comment>
<comment type="pathway">
    <text evidence="2">Lipid metabolism.</text>
</comment>